<accession>A0A1J3IRY6</accession>
<dbReference type="AlphaFoldDB" id="A0A1J3IRY6"/>
<sequence length="124" mass="14121">MTRSRTRSLREKFILAVERLLEPTEQDLTEIRHQGMISFDPGQGAQELNDVELKLVPGQGDGSKDTEKTEEAPRSFQDIKNAEDYKKIPAAQDQGYSIHPWPMLREHKVYSIIMFHAGTPEAPT</sequence>
<feature type="compositionally biased region" description="Basic and acidic residues" evidence="1">
    <location>
        <begin position="62"/>
        <end position="73"/>
    </location>
</feature>
<dbReference type="EMBL" id="GEVM01023750">
    <property type="protein sequence ID" value="JAU82188.1"/>
    <property type="molecule type" value="Transcribed_RNA"/>
</dbReference>
<proteinExistence type="predicted"/>
<name>A0A1J3IRY6_NOCCA</name>
<reference evidence="2" key="1">
    <citation type="submission" date="2016-07" db="EMBL/GenBank/DDBJ databases">
        <title>De novo transcriptome assembly of four accessions of the metal hyperaccumulator plant Noccaea caerulescens.</title>
        <authorList>
            <person name="Blande D."/>
            <person name="Halimaa P."/>
            <person name="Tervahauta A.I."/>
            <person name="Aarts M.G."/>
            <person name="Karenlampi S.O."/>
        </authorList>
    </citation>
    <scope>NUCLEOTIDE SEQUENCE</scope>
</reference>
<evidence type="ECO:0000313" key="2">
    <source>
        <dbReference type="EMBL" id="JAU82188.1"/>
    </source>
</evidence>
<organism evidence="2">
    <name type="scientific">Noccaea caerulescens</name>
    <name type="common">Alpine penny-cress</name>
    <name type="synonym">Thlaspi caerulescens</name>
    <dbReference type="NCBI Taxonomy" id="107243"/>
    <lineage>
        <taxon>Eukaryota</taxon>
        <taxon>Viridiplantae</taxon>
        <taxon>Streptophyta</taxon>
        <taxon>Embryophyta</taxon>
        <taxon>Tracheophyta</taxon>
        <taxon>Spermatophyta</taxon>
        <taxon>Magnoliopsida</taxon>
        <taxon>eudicotyledons</taxon>
        <taxon>Gunneridae</taxon>
        <taxon>Pentapetalae</taxon>
        <taxon>rosids</taxon>
        <taxon>malvids</taxon>
        <taxon>Brassicales</taxon>
        <taxon>Brassicaceae</taxon>
        <taxon>Coluteocarpeae</taxon>
        <taxon>Noccaea</taxon>
    </lineage>
</organism>
<protein>
    <submittedName>
        <fullName evidence="2">Uncharacterized protein</fullName>
    </submittedName>
</protein>
<feature type="region of interest" description="Disordered" evidence="1">
    <location>
        <begin position="55"/>
        <end position="84"/>
    </location>
</feature>
<gene>
    <name evidence="2" type="ORF">MP_TR13987_c1_g1_i1_g.40609</name>
</gene>
<evidence type="ECO:0000256" key="1">
    <source>
        <dbReference type="SAM" id="MobiDB-lite"/>
    </source>
</evidence>